<feature type="domain" description="Reverse transcriptase RNase H-like" evidence="8">
    <location>
        <begin position="94"/>
        <end position="137"/>
    </location>
</feature>
<evidence type="ECO:0000256" key="2">
    <source>
        <dbReference type="ARBA" id="ARBA00022695"/>
    </source>
</evidence>
<keyword evidence="3" id="KW-0540">Nuclease</keyword>
<dbReference type="GO" id="GO:0004519">
    <property type="term" value="F:endonuclease activity"/>
    <property type="evidence" value="ECO:0007669"/>
    <property type="project" value="UniProtKB-KW"/>
</dbReference>
<dbReference type="EMBL" id="JAPWTK010000986">
    <property type="protein sequence ID" value="KAJ8934767.1"/>
    <property type="molecule type" value="Genomic_DNA"/>
</dbReference>
<proteinExistence type="predicted"/>
<feature type="region of interest" description="Disordered" evidence="7">
    <location>
        <begin position="171"/>
        <end position="230"/>
    </location>
</feature>
<evidence type="ECO:0000256" key="7">
    <source>
        <dbReference type="SAM" id="MobiDB-lite"/>
    </source>
</evidence>
<organism evidence="9 10">
    <name type="scientific">Aromia moschata</name>
    <dbReference type="NCBI Taxonomy" id="1265417"/>
    <lineage>
        <taxon>Eukaryota</taxon>
        <taxon>Metazoa</taxon>
        <taxon>Ecdysozoa</taxon>
        <taxon>Arthropoda</taxon>
        <taxon>Hexapoda</taxon>
        <taxon>Insecta</taxon>
        <taxon>Pterygota</taxon>
        <taxon>Neoptera</taxon>
        <taxon>Endopterygota</taxon>
        <taxon>Coleoptera</taxon>
        <taxon>Polyphaga</taxon>
        <taxon>Cucujiformia</taxon>
        <taxon>Chrysomeloidea</taxon>
        <taxon>Cerambycidae</taxon>
        <taxon>Cerambycinae</taxon>
        <taxon>Callichromatini</taxon>
        <taxon>Aromia</taxon>
    </lineage>
</organism>
<dbReference type="Pfam" id="PF17917">
    <property type="entry name" value="RT_RNaseH"/>
    <property type="match status" value="1"/>
</dbReference>
<evidence type="ECO:0000259" key="8">
    <source>
        <dbReference type="Pfam" id="PF17917"/>
    </source>
</evidence>
<dbReference type="InterPro" id="IPR021109">
    <property type="entry name" value="Peptidase_aspartic_dom_sf"/>
</dbReference>
<evidence type="ECO:0000256" key="1">
    <source>
        <dbReference type="ARBA" id="ARBA00022679"/>
    </source>
</evidence>
<evidence type="ECO:0000313" key="9">
    <source>
        <dbReference type="EMBL" id="KAJ8934767.1"/>
    </source>
</evidence>
<accession>A0AAV8X777</accession>
<reference evidence="9" key="1">
    <citation type="journal article" date="2023" name="Insect Mol. Biol.">
        <title>Genome sequencing provides insights into the evolution of gene families encoding plant cell wall-degrading enzymes in longhorned beetles.</title>
        <authorList>
            <person name="Shin N.R."/>
            <person name="Okamura Y."/>
            <person name="Kirsch R."/>
            <person name="Pauchet Y."/>
        </authorList>
    </citation>
    <scope>NUCLEOTIDE SEQUENCE</scope>
    <source>
        <strain evidence="9">AMC_N1</strain>
    </source>
</reference>
<keyword evidence="6" id="KW-0695">RNA-directed DNA polymerase</keyword>
<evidence type="ECO:0000313" key="10">
    <source>
        <dbReference type="Proteomes" id="UP001162162"/>
    </source>
</evidence>
<dbReference type="GO" id="GO:0016787">
    <property type="term" value="F:hydrolase activity"/>
    <property type="evidence" value="ECO:0007669"/>
    <property type="project" value="UniProtKB-KW"/>
</dbReference>
<dbReference type="InterPro" id="IPR041373">
    <property type="entry name" value="RT_RNaseH"/>
</dbReference>
<keyword evidence="4" id="KW-0255">Endonuclease</keyword>
<protein>
    <recommendedName>
        <fullName evidence="8">Reverse transcriptase RNase H-like domain-containing protein</fullName>
    </recommendedName>
</protein>
<evidence type="ECO:0000256" key="6">
    <source>
        <dbReference type="ARBA" id="ARBA00022918"/>
    </source>
</evidence>
<keyword evidence="5" id="KW-0378">Hydrolase</keyword>
<dbReference type="Gene3D" id="2.40.70.10">
    <property type="entry name" value="Acid Proteases"/>
    <property type="match status" value="1"/>
</dbReference>
<dbReference type="GO" id="GO:0003964">
    <property type="term" value="F:RNA-directed DNA polymerase activity"/>
    <property type="evidence" value="ECO:0007669"/>
    <property type="project" value="UniProtKB-KW"/>
</dbReference>
<comment type="caution">
    <text evidence="9">The sequence shown here is derived from an EMBL/GenBank/DDBJ whole genome shotgun (WGS) entry which is preliminary data.</text>
</comment>
<evidence type="ECO:0000256" key="3">
    <source>
        <dbReference type="ARBA" id="ARBA00022722"/>
    </source>
</evidence>
<evidence type="ECO:0000256" key="4">
    <source>
        <dbReference type="ARBA" id="ARBA00022759"/>
    </source>
</evidence>
<keyword evidence="1" id="KW-0808">Transferase</keyword>
<dbReference type="AlphaFoldDB" id="A0AAV8X777"/>
<sequence>MDGLSEDIILGQDWLQTQNATIDYPHRCLYFGHRPRAAVYWDSSVADELLAEPVTLTAENVADELRPRYEELLNNFPDLFVERLKQPITTLVQHEVMAVWACKRYRAYLEDRPFTLVTDSRALNWLKAYKDEKAKLTILAIITMDQVKVRDPKSITENELQVLAQAIFDNESEEEVGGDADTSEEEVIEEGNADTSDEEYKEESEYSLASVEEFSEEDEEGNNSNNIDLIDDYYVAKDKKNSLEEKPY</sequence>
<evidence type="ECO:0000256" key="5">
    <source>
        <dbReference type="ARBA" id="ARBA00022801"/>
    </source>
</evidence>
<gene>
    <name evidence="9" type="ORF">NQ318_010423</name>
</gene>
<feature type="compositionally biased region" description="Acidic residues" evidence="7">
    <location>
        <begin position="171"/>
        <end position="202"/>
    </location>
</feature>
<dbReference type="Proteomes" id="UP001162162">
    <property type="component" value="Unassembled WGS sequence"/>
</dbReference>
<name>A0AAV8X777_9CUCU</name>
<keyword evidence="10" id="KW-1185">Reference proteome</keyword>
<keyword evidence="2" id="KW-0548">Nucleotidyltransferase</keyword>